<protein>
    <recommendedName>
        <fullName evidence="2">site-specific DNA-methyltransferase (adenine-specific)</fullName>
        <ecNumber evidence="2">2.1.1.72</ecNumber>
    </recommendedName>
</protein>
<comment type="similarity">
    <text evidence="1">Belongs to the N(4)/N(6)-methyltransferase family.</text>
</comment>
<dbReference type="SUPFAM" id="SSF53335">
    <property type="entry name" value="S-adenosyl-L-methionine-dependent methyltransferases"/>
    <property type="match status" value="1"/>
</dbReference>
<comment type="caution">
    <text evidence="9">The sequence shown here is derived from an EMBL/GenBank/DDBJ whole genome shotgun (WGS) entry which is preliminary data.</text>
</comment>
<dbReference type="Pfam" id="PF01555">
    <property type="entry name" value="N6_N4_Mtase"/>
    <property type="match status" value="1"/>
</dbReference>
<reference evidence="9 10" key="1">
    <citation type="submission" date="2023-12" db="EMBL/GenBank/DDBJ databases">
        <title>Gut-associated functions are favored during microbiome assembly across C. elegans life.</title>
        <authorList>
            <person name="Zimmermann J."/>
        </authorList>
    </citation>
    <scope>NUCLEOTIDE SEQUENCE [LARGE SCALE GENOMIC DNA]</scope>
    <source>
        <strain evidence="9 10">JUb134</strain>
    </source>
</reference>
<keyword evidence="4" id="KW-0808">Transferase</keyword>
<dbReference type="InterPro" id="IPR029063">
    <property type="entry name" value="SAM-dependent_MTases_sf"/>
</dbReference>
<dbReference type="InterPro" id="IPR002295">
    <property type="entry name" value="N4/N6-MTase_EcoPI_Mod-like"/>
</dbReference>
<keyword evidence="10" id="KW-1185">Reference proteome</keyword>
<proteinExistence type="inferred from homology"/>
<evidence type="ECO:0000256" key="4">
    <source>
        <dbReference type="ARBA" id="ARBA00022679"/>
    </source>
</evidence>
<accession>A0ABU8Q745</accession>
<organism evidence="9 10">
    <name type="scientific">Sphingomonas molluscorum</name>
    <dbReference type="NCBI Taxonomy" id="418184"/>
    <lineage>
        <taxon>Bacteria</taxon>
        <taxon>Pseudomonadati</taxon>
        <taxon>Pseudomonadota</taxon>
        <taxon>Alphaproteobacteria</taxon>
        <taxon>Sphingomonadales</taxon>
        <taxon>Sphingomonadaceae</taxon>
        <taxon>Sphingomonas</taxon>
    </lineage>
</organism>
<feature type="domain" description="DNA methylase N-4/N-6" evidence="8">
    <location>
        <begin position="93"/>
        <end position="372"/>
    </location>
</feature>
<evidence type="ECO:0000313" key="9">
    <source>
        <dbReference type="EMBL" id="MEJ5095347.1"/>
    </source>
</evidence>
<dbReference type="InterPro" id="IPR002052">
    <property type="entry name" value="DNA_methylase_N6_adenine_CS"/>
</dbReference>
<evidence type="ECO:0000259" key="8">
    <source>
        <dbReference type="Pfam" id="PF01555"/>
    </source>
</evidence>
<keyword evidence="5" id="KW-0949">S-adenosyl-L-methionine</keyword>
<dbReference type="PANTHER" id="PTHR13370:SF24">
    <property type="entry name" value="TYPE III RESTRICTION-MODIFICATION ENZYME STYLTI MOD SUBUNIT"/>
    <property type="match status" value="1"/>
</dbReference>
<evidence type="ECO:0000256" key="6">
    <source>
        <dbReference type="ARBA" id="ARBA00047942"/>
    </source>
</evidence>
<evidence type="ECO:0000256" key="3">
    <source>
        <dbReference type="ARBA" id="ARBA00022603"/>
    </source>
</evidence>
<dbReference type="PROSITE" id="PS00092">
    <property type="entry name" value="N6_MTASE"/>
    <property type="match status" value="1"/>
</dbReference>
<dbReference type="EMBL" id="JBBGZA010000001">
    <property type="protein sequence ID" value="MEJ5095347.1"/>
    <property type="molecule type" value="Genomic_DNA"/>
</dbReference>
<name>A0ABU8Q745_9SPHN</name>
<evidence type="ECO:0000256" key="1">
    <source>
        <dbReference type="ARBA" id="ARBA00006594"/>
    </source>
</evidence>
<dbReference type="RefSeq" id="WP_132881820.1">
    <property type="nucleotide sequence ID" value="NZ_JBBGZA010000001.1"/>
</dbReference>
<gene>
    <name evidence="9" type="ORF">WH159_12455</name>
</gene>
<evidence type="ECO:0000256" key="2">
    <source>
        <dbReference type="ARBA" id="ARBA00011900"/>
    </source>
</evidence>
<keyword evidence="3" id="KW-0489">Methyltransferase</keyword>
<evidence type="ECO:0000313" key="10">
    <source>
        <dbReference type="Proteomes" id="UP001380365"/>
    </source>
</evidence>
<dbReference type="Proteomes" id="UP001380365">
    <property type="component" value="Unassembled WGS sequence"/>
</dbReference>
<comment type="catalytic activity">
    <reaction evidence="6">
        <text>a 2'-deoxyadenosine in DNA + S-adenosyl-L-methionine = an N(6)-methyl-2'-deoxyadenosine in DNA + S-adenosyl-L-homocysteine + H(+)</text>
        <dbReference type="Rhea" id="RHEA:15197"/>
        <dbReference type="Rhea" id="RHEA-COMP:12418"/>
        <dbReference type="Rhea" id="RHEA-COMP:12419"/>
        <dbReference type="ChEBI" id="CHEBI:15378"/>
        <dbReference type="ChEBI" id="CHEBI:57856"/>
        <dbReference type="ChEBI" id="CHEBI:59789"/>
        <dbReference type="ChEBI" id="CHEBI:90615"/>
        <dbReference type="ChEBI" id="CHEBI:90616"/>
        <dbReference type="EC" id="2.1.1.72"/>
    </reaction>
</comment>
<sequence>MATGITAKEQHSKDALTAHVPHRDRHPLPSGMSEPFLSYDNRLSEARVLESFPVSFSKFDGGKWSDAALASNATVLCDNLAGLSALARSGEKVRLIYLDPPYNTGLGFHSRNLQHAYKDDRSTAGYVEFMRRRLILMRECLADDGSIYVHIGHQMLGHLKVLMDEVFGAKNFRNIIARRKCSSKNFTSNSYSNIHDYLLFYTKSKSYVWNQPGQKPSEEWLNKEYPKVDANGRYKLVPVHAPGTRNGETGMLWRGKSPPPGKHWQYAPSKLDALDAQGHIHWSKTGNPRRKVYLTDDKLVPFTDQWDCFRDAHHQSVGITGYPTEKNIDMLRMIVGASSNPGDLVVDPFCGSGTTLAAADDQGRRFIGFDESFVAVQATLNRLRFGVKPMGDYVEREPAEQRQGMLATLSDVSREEVASSPNREFSFLVDSELFGDFREEIERIAEV</sequence>
<dbReference type="PANTHER" id="PTHR13370">
    <property type="entry name" value="RNA METHYLASE-RELATED"/>
    <property type="match status" value="1"/>
</dbReference>
<feature type="region of interest" description="Disordered" evidence="7">
    <location>
        <begin position="1"/>
        <end position="31"/>
    </location>
</feature>
<evidence type="ECO:0000256" key="7">
    <source>
        <dbReference type="SAM" id="MobiDB-lite"/>
    </source>
</evidence>
<dbReference type="PRINTS" id="PR00506">
    <property type="entry name" value="D21N6MTFRASE"/>
</dbReference>
<dbReference type="Gene3D" id="3.40.50.150">
    <property type="entry name" value="Vaccinia Virus protein VP39"/>
    <property type="match status" value="1"/>
</dbReference>
<evidence type="ECO:0000256" key="5">
    <source>
        <dbReference type="ARBA" id="ARBA00022691"/>
    </source>
</evidence>
<dbReference type="EC" id="2.1.1.72" evidence="2"/>
<dbReference type="InterPro" id="IPR002941">
    <property type="entry name" value="DNA_methylase_N4/N6"/>
</dbReference>